<protein>
    <submittedName>
        <fullName evidence="1">Uncharacterized protein</fullName>
    </submittedName>
</protein>
<gene>
    <name evidence="1" type="ORF">V6N12_007167</name>
</gene>
<accession>A0ABR2F0Y2</accession>
<dbReference type="Proteomes" id="UP001472677">
    <property type="component" value="Unassembled WGS sequence"/>
</dbReference>
<name>A0ABR2F0Y2_9ROSI</name>
<comment type="caution">
    <text evidence="1">The sequence shown here is derived from an EMBL/GenBank/DDBJ whole genome shotgun (WGS) entry which is preliminary data.</text>
</comment>
<reference evidence="1 2" key="1">
    <citation type="journal article" date="2024" name="G3 (Bethesda)">
        <title>Genome assembly of Hibiscus sabdariffa L. provides insights into metabolisms of medicinal natural products.</title>
        <authorList>
            <person name="Kim T."/>
        </authorList>
    </citation>
    <scope>NUCLEOTIDE SEQUENCE [LARGE SCALE GENOMIC DNA]</scope>
    <source>
        <strain evidence="1">TK-2024</strain>
        <tissue evidence="1">Old leaves</tissue>
    </source>
</reference>
<keyword evidence="2" id="KW-1185">Reference proteome</keyword>
<organism evidence="1 2">
    <name type="scientific">Hibiscus sabdariffa</name>
    <name type="common">roselle</name>
    <dbReference type="NCBI Taxonomy" id="183260"/>
    <lineage>
        <taxon>Eukaryota</taxon>
        <taxon>Viridiplantae</taxon>
        <taxon>Streptophyta</taxon>
        <taxon>Embryophyta</taxon>
        <taxon>Tracheophyta</taxon>
        <taxon>Spermatophyta</taxon>
        <taxon>Magnoliopsida</taxon>
        <taxon>eudicotyledons</taxon>
        <taxon>Gunneridae</taxon>
        <taxon>Pentapetalae</taxon>
        <taxon>rosids</taxon>
        <taxon>malvids</taxon>
        <taxon>Malvales</taxon>
        <taxon>Malvaceae</taxon>
        <taxon>Malvoideae</taxon>
        <taxon>Hibiscus</taxon>
    </lineage>
</organism>
<evidence type="ECO:0000313" key="1">
    <source>
        <dbReference type="EMBL" id="KAK8568619.1"/>
    </source>
</evidence>
<dbReference type="EMBL" id="JBBPBM010000009">
    <property type="protein sequence ID" value="KAK8568619.1"/>
    <property type="molecule type" value="Genomic_DNA"/>
</dbReference>
<evidence type="ECO:0000313" key="2">
    <source>
        <dbReference type="Proteomes" id="UP001472677"/>
    </source>
</evidence>
<sequence length="182" mass="19598">MGTKSKETYASMIAKGTGTMRGSAVGGKSKDEVVVLEEDYVIDRSEPYPSGFRFTALSNLGGGDESPTEEVLAIGTPVLVVHPVGNDPDLVPKENVQTTVVLKSTAYMESKPNKKKKATTISVVPLVNNQEPEVVTWNSAQGAGQHMEVSIVEKYDRSKPPVGVKIIKARGHRTRCVEDGSR</sequence>
<proteinExistence type="predicted"/>